<gene>
    <name evidence="1" type="ORF">HannXRQ_Chr16g0506931</name>
</gene>
<evidence type="ECO:0000313" key="2">
    <source>
        <dbReference type="Proteomes" id="UP000215914"/>
    </source>
</evidence>
<protein>
    <submittedName>
        <fullName evidence="1">Putative glycine rich protein</fullName>
    </submittedName>
</protein>
<dbReference type="EMBL" id="CM007905">
    <property type="protein sequence ID" value="OTF91089.1"/>
    <property type="molecule type" value="Genomic_DNA"/>
</dbReference>
<dbReference type="InterPro" id="IPR010800">
    <property type="entry name" value="GRP"/>
</dbReference>
<dbReference type="PANTHER" id="PTHR37389:SF41">
    <property type="entry name" value="GLYCINE-RICH PROTEIN 3 SHORT ISOFORM-LIKE"/>
    <property type="match status" value="1"/>
</dbReference>
<dbReference type="InParanoid" id="A0A251RXR2"/>
<dbReference type="Proteomes" id="UP000215914">
    <property type="component" value="Chromosome 16"/>
</dbReference>
<dbReference type="OMA" id="XLTLENS"/>
<sequence>MSPFNKTLLLYSIFLFIVVAFAIVLVTSEVAAAKELTSKHESEVKDAKHDHDDHGYDNDYGHGGYDNGYGGHDNDGHGGYDYGHGGYYNGGRHGGYCKYGCCGNGGYYSGGCRCCDTLAEATAYKQAHQAQTHN</sequence>
<accession>A0A251RXR2</accession>
<dbReference type="FunCoup" id="A0A251RXR2">
    <property type="interactions" value="36"/>
</dbReference>
<reference evidence="2" key="1">
    <citation type="journal article" date="2017" name="Nature">
        <title>The sunflower genome provides insights into oil metabolism, flowering and Asterid evolution.</title>
        <authorList>
            <person name="Badouin H."/>
            <person name="Gouzy J."/>
            <person name="Grassa C.J."/>
            <person name="Murat F."/>
            <person name="Staton S.E."/>
            <person name="Cottret L."/>
            <person name="Lelandais-Briere C."/>
            <person name="Owens G.L."/>
            <person name="Carrere S."/>
            <person name="Mayjonade B."/>
            <person name="Legrand L."/>
            <person name="Gill N."/>
            <person name="Kane N.C."/>
            <person name="Bowers J.E."/>
            <person name="Hubner S."/>
            <person name="Bellec A."/>
            <person name="Berard A."/>
            <person name="Berges H."/>
            <person name="Blanchet N."/>
            <person name="Boniface M.C."/>
            <person name="Brunel D."/>
            <person name="Catrice O."/>
            <person name="Chaidir N."/>
            <person name="Claudel C."/>
            <person name="Donnadieu C."/>
            <person name="Faraut T."/>
            <person name="Fievet G."/>
            <person name="Helmstetter N."/>
            <person name="King M."/>
            <person name="Knapp S.J."/>
            <person name="Lai Z."/>
            <person name="Le Paslier M.C."/>
            <person name="Lippi Y."/>
            <person name="Lorenzon L."/>
            <person name="Mandel J.R."/>
            <person name="Marage G."/>
            <person name="Marchand G."/>
            <person name="Marquand E."/>
            <person name="Bret-Mestries E."/>
            <person name="Morien E."/>
            <person name="Nambeesan S."/>
            <person name="Nguyen T."/>
            <person name="Pegot-Espagnet P."/>
            <person name="Pouilly N."/>
            <person name="Raftis F."/>
            <person name="Sallet E."/>
            <person name="Schiex T."/>
            <person name="Thomas J."/>
            <person name="Vandecasteele C."/>
            <person name="Vares D."/>
            <person name="Vear F."/>
            <person name="Vautrin S."/>
            <person name="Crespi M."/>
            <person name="Mangin B."/>
            <person name="Burke J.M."/>
            <person name="Salse J."/>
            <person name="Munos S."/>
            <person name="Vincourt P."/>
            <person name="Rieseberg L.H."/>
            <person name="Langlade N.B."/>
        </authorList>
    </citation>
    <scope>NUCLEOTIDE SEQUENCE [LARGE SCALE GENOMIC DNA]</scope>
    <source>
        <strain evidence="2">cv. SF193</strain>
    </source>
</reference>
<dbReference type="AlphaFoldDB" id="A0A251RXR2"/>
<proteinExistence type="predicted"/>
<dbReference type="STRING" id="4232.A0A251RXR2"/>
<keyword evidence="2" id="KW-1185">Reference proteome</keyword>
<name>A0A251RXR2_HELAN</name>
<dbReference type="PANTHER" id="PTHR37389">
    <property type="entry name" value="NODULIN-24"/>
    <property type="match status" value="1"/>
</dbReference>
<organism evidence="1 2">
    <name type="scientific">Helianthus annuus</name>
    <name type="common">Common sunflower</name>
    <dbReference type="NCBI Taxonomy" id="4232"/>
    <lineage>
        <taxon>Eukaryota</taxon>
        <taxon>Viridiplantae</taxon>
        <taxon>Streptophyta</taxon>
        <taxon>Embryophyta</taxon>
        <taxon>Tracheophyta</taxon>
        <taxon>Spermatophyta</taxon>
        <taxon>Magnoliopsida</taxon>
        <taxon>eudicotyledons</taxon>
        <taxon>Gunneridae</taxon>
        <taxon>Pentapetalae</taxon>
        <taxon>asterids</taxon>
        <taxon>campanulids</taxon>
        <taxon>Asterales</taxon>
        <taxon>Asteraceae</taxon>
        <taxon>Asteroideae</taxon>
        <taxon>Heliantheae alliance</taxon>
        <taxon>Heliantheae</taxon>
        <taxon>Helianthus</taxon>
    </lineage>
</organism>
<evidence type="ECO:0000313" key="1">
    <source>
        <dbReference type="EMBL" id="OTF91089.1"/>
    </source>
</evidence>